<gene>
    <name evidence="3" type="ORF">NE848_08075</name>
</gene>
<evidence type="ECO:0000256" key="1">
    <source>
        <dbReference type="SAM" id="SignalP"/>
    </source>
</evidence>
<proteinExistence type="predicted"/>
<organism evidence="3 4">
    <name type="scientific">Gramella jeungdoensis</name>
    <dbReference type="NCBI Taxonomy" id="708091"/>
    <lineage>
        <taxon>Bacteria</taxon>
        <taxon>Pseudomonadati</taxon>
        <taxon>Bacteroidota</taxon>
        <taxon>Flavobacteriia</taxon>
        <taxon>Flavobacteriales</taxon>
        <taxon>Flavobacteriaceae</taxon>
        <taxon>Christiangramia</taxon>
    </lineage>
</organism>
<name>A0ABT0Z0S9_9FLAO</name>
<dbReference type="InterPro" id="IPR012338">
    <property type="entry name" value="Beta-lactam/transpept-like"/>
</dbReference>
<keyword evidence="1" id="KW-0732">Signal</keyword>
<sequence length="359" mass="39811">MMKTLFFLGIFFVAIQSFSAQSVNSATENNIFEVADSLASKEFSGVIILQTNEGDKKVFVNGMANDELKQSLEESDLFNLLSLGKSLTAAVILKLVQEGKLKFQDTISKYLPHREIPNKDKITIQQLLSHTSGLGDYMATEDYESLPDSEVDLMTLLSIIEQQPIKGKPGESFVYSNSGYIVLGAIIEAIGQDSYEDLLKEKVLQPAGIEEVRFSVGGREVNYYSGESRERVNEGLPPASSDGGIWMSAGDLLKFLNFLFSDDFTDESRGLLFGRILEFPDRGERKNGGLASSFLVYEYPPEIKVIGNNGGYKGSTYSAFRVLYNQKGERVMTTVLSNRQDTAGPVIKALESEIRKYLQ</sequence>
<feature type="signal peptide" evidence="1">
    <location>
        <begin position="1"/>
        <end position="22"/>
    </location>
</feature>
<evidence type="ECO:0000259" key="2">
    <source>
        <dbReference type="Pfam" id="PF00144"/>
    </source>
</evidence>
<reference evidence="3" key="1">
    <citation type="submission" date="2022-06" db="EMBL/GenBank/DDBJ databases">
        <title>Gramella sediminis sp. nov., isolated from deep-sea sediment of the Indian Ocean.</title>
        <authorList>
            <person name="Yang L."/>
        </authorList>
    </citation>
    <scope>NUCLEOTIDE SEQUENCE</scope>
    <source>
        <strain evidence="3">HMD3159</strain>
    </source>
</reference>
<dbReference type="EMBL" id="JAMSCK010000003">
    <property type="protein sequence ID" value="MCM8569333.1"/>
    <property type="molecule type" value="Genomic_DNA"/>
</dbReference>
<dbReference type="SUPFAM" id="SSF56601">
    <property type="entry name" value="beta-lactamase/transpeptidase-like"/>
    <property type="match status" value="1"/>
</dbReference>
<evidence type="ECO:0000313" key="3">
    <source>
        <dbReference type="EMBL" id="MCM8569333.1"/>
    </source>
</evidence>
<dbReference type="PANTHER" id="PTHR46825">
    <property type="entry name" value="D-ALANYL-D-ALANINE-CARBOXYPEPTIDASE/ENDOPEPTIDASE AMPH"/>
    <property type="match status" value="1"/>
</dbReference>
<dbReference type="InterPro" id="IPR050491">
    <property type="entry name" value="AmpC-like"/>
</dbReference>
<keyword evidence="4" id="KW-1185">Reference proteome</keyword>
<dbReference type="Proteomes" id="UP001155077">
    <property type="component" value="Unassembled WGS sequence"/>
</dbReference>
<feature type="chain" id="PRO_5046034583" evidence="1">
    <location>
        <begin position="23"/>
        <end position="359"/>
    </location>
</feature>
<dbReference type="PANTHER" id="PTHR46825:SF9">
    <property type="entry name" value="BETA-LACTAMASE-RELATED DOMAIN-CONTAINING PROTEIN"/>
    <property type="match status" value="1"/>
</dbReference>
<dbReference type="RefSeq" id="WP_252112292.1">
    <property type="nucleotide sequence ID" value="NZ_JAMSCK010000003.1"/>
</dbReference>
<accession>A0ABT0Z0S9</accession>
<comment type="caution">
    <text evidence="3">The sequence shown here is derived from an EMBL/GenBank/DDBJ whole genome shotgun (WGS) entry which is preliminary data.</text>
</comment>
<dbReference type="Pfam" id="PF00144">
    <property type="entry name" value="Beta-lactamase"/>
    <property type="match status" value="1"/>
</dbReference>
<dbReference type="Gene3D" id="3.40.710.10">
    <property type="entry name" value="DD-peptidase/beta-lactamase superfamily"/>
    <property type="match status" value="1"/>
</dbReference>
<evidence type="ECO:0000313" key="4">
    <source>
        <dbReference type="Proteomes" id="UP001155077"/>
    </source>
</evidence>
<feature type="domain" description="Beta-lactamase-related" evidence="2">
    <location>
        <begin position="37"/>
        <end position="346"/>
    </location>
</feature>
<protein>
    <submittedName>
        <fullName evidence="3">Beta-lactamase family protein</fullName>
    </submittedName>
</protein>
<dbReference type="InterPro" id="IPR001466">
    <property type="entry name" value="Beta-lactam-related"/>
</dbReference>